<feature type="region of interest" description="Disordered" evidence="1">
    <location>
        <begin position="964"/>
        <end position="1070"/>
    </location>
</feature>
<feature type="region of interest" description="Disordered" evidence="1">
    <location>
        <begin position="1082"/>
        <end position="1108"/>
    </location>
</feature>
<accession>A0A5J4Z304</accession>
<feature type="compositionally biased region" description="Acidic residues" evidence="1">
    <location>
        <begin position="1200"/>
        <end position="1210"/>
    </location>
</feature>
<feature type="compositionally biased region" description="Acidic residues" evidence="1">
    <location>
        <begin position="1258"/>
        <end position="1270"/>
    </location>
</feature>
<proteinExistence type="predicted"/>
<feature type="region of interest" description="Disordered" evidence="1">
    <location>
        <begin position="1190"/>
        <end position="1210"/>
    </location>
</feature>
<feature type="region of interest" description="Disordered" evidence="1">
    <location>
        <begin position="1250"/>
        <end position="1272"/>
    </location>
</feature>
<feature type="compositionally biased region" description="Low complexity" evidence="1">
    <location>
        <begin position="1038"/>
        <end position="1058"/>
    </location>
</feature>
<feature type="compositionally biased region" description="Basic and acidic residues" evidence="1">
    <location>
        <begin position="750"/>
        <end position="766"/>
    </location>
</feature>
<dbReference type="Gene3D" id="3.30.420.10">
    <property type="entry name" value="Ribonuclease H-like superfamily/Ribonuclease H"/>
    <property type="match status" value="1"/>
</dbReference>
<dbReference type="Proteomes" id="UP000324585">
    <property type="component" value="Unassembled WGS sequence"/>
</dbReference>
<feature type="region of interest" description="Disordered" evidence="1">
    <location>
        <begin position="1286"/>
        <end position="1359"/>
    </location>
</feature>
<protein>
    <submittedName>
        <fullName evidence="2">Uncharacterized protein</fullName>
    </submittedName>
</protein>
<feature type="compositionally biased region" description="Basic residues" evidence="1">
    <location>
        <begin position="1339"/>
        <end position="1349"/>
    </location>
</feature>
<evidence type="ECO:0000313" key="3">
    <source>
        <dbReference type="Proteomes" id="UP000324585"/>
    </source>
</evidence>
<dbReference type="GO" id="GO:0003676">
    <property type="term" value="F:nucleic acid binding"/>
    <property type="evidence" value="ECO:0007669"/>
    <property type="project" value="InterPro"/>
</dbReference>
<gene>
    <name evidence="2" type="ORF">FVE85_5250</name>
</gene>
<name>A0A5J4Z304_PORPP</name>
<feature type="region of interest" description="Disordered" evidence="1">
    <location>
        <begin position="745"/>
        <end position="766"/>
    </location>
</feature>
<reference evidence="3" key="1">
    <citation type="journal article" date="2019" name="Nat. Commun.">
        <title>Expansion of phycobilisome linker gene families in mesophilic red algae.</title>
        <authorList>
            <person name="Lee J."/>
            <person name="Kim D."/>
            <person name="Bhattacharya D."/>
            <person name="Yoon H.S."/>
        </authorList>
    </citation>
    <scope>NUCLEOTIDE SEQUENCE [LARGE SCALE GENOMIC DNA]</scope>
    <source>
        <strain evidence="3">CCMP 1328</strain>
    </source>
</reference>
<feature type="compositionally biased region" description="Basic and acidic residues" evidence="1">
    <location>
        <begin position="460"/>
        <end position="472"/>
    </location>
</feature>
<evidence type="ECO:0000256" key="1">
    <source>
        <dbReference type="SAM" id="MobiDB-lite"/>
    </source>
</evidence>
<comment type="caution">
    <text evidence="2">The sequence shown here is derived from an EMBL/GenBank/DDBJ whole genome shotgun (WGS) entry which is preliminary data.</text>
</comment>
<dbReference type="EMBL" id="VRMN01000001">
    <property type="protein sequence ID" value="KAA8497665.1"/>
    <property type="molecule type" value="Genomic_DNA"/>
</dbReference>
<feature type="compositionally biased region" description="Basic and acidic residues" evidence="1">
    <location>
        <begin position="913"/>
        <end position="945"/>
    </location>
</feature>
<organism evidence="2 3">
    <name type="scientific">Porphyridium purpureum</name>
    <name type="common">Red alga</name>
    <name type="synonym">Porphyridium cruentum</name>
    <dbReference type="NCBI Taxonomy" id="35688"/>
    <lineage>
        <taxon>Eukaryota</taxon>
        <taxon>Rhodophyta</taxon>
        <taxon>Bangiophyceae</taxon>
        <taxon>Porphyridiales</taxon>
        <taxon>Porphyridiaceae</taxon>
        <taxon>Porphyridium</taxon>
    </lineage>
</organism>
<dbReference type="InterPro" id="IPR036397">
    <property type="entry name" value="RNaseH_sf"/>
</dbReference>
<keyword evidence="3" id="KW-1185">Reference proteome</keyword>
<evidence type="ECO:0000313" key="2">
    <source>
        <dbReference type="EMBL" id="KAA8497665.1"/>
    </source>
</evidence>
<sequence>MGGTVHTQMPCSAFVVVSATGRWLEPPAITGAHTGVVRHCGGYRYAATGGATRQRRNARVFSVRMGITQKPPDEEIRRYTGEWGKGSAEPWWVRREKKREYMLARRRKKPVDYYKNAYRQEFRRHRRPFEGSHEQEMAEEADPVIIERFRRRVLSYLLQNGPTLASELADACAQPRTLPDLTAWIVENQDLFQLSESSPSDAAQDDPLVSLVPGAEKSDRALEVLIRSRLGPAQDPEACQLFLIRTASAAQKAARVLGSKRIVGVYAHTSGKINKVQMIAITCPRAASASDDAYPLGHCYLFDFSATREEKDAVALREAVFSVLEAGRITKVMLDAQDTRNAVQKHLKIQVRNDIDLRVVYSLLLREQRKEGAEWQGWDGMMSHWESTMVGKYGFLSESFPFRSNASKLSLFDQVSLCLNNSKYLVRLLHLLFRSAELQKTKALWRGAFSATSAYHRSAREVEESSRQESRARSSIGASGTDTQVAVVRILSTDGAMENGEEEWLQDELALSRMLNEREGITPDEHHKLMKGSVLYSRLTEDIFIRSREIGNTCVRALVIGASDESRNLYMMALASWYGKEQSQSVIVVDSFGDFDADIVRGFAYHVQFPNASGSGSVRSYLHELMVLVQHTRATVVLLNRVSCFLANMDDRDALKDFFDFARKAGVSVIATPGSFSRHEIMSSEVLSRHLMVHSDDQNAWTATIELPSELGKVIIHRHRNAENGDAEVRWLARAFNGKVLVLSSHQSSKRNEHQGTRKSETKRTDQMDDLVARQSVPPLLAKIYALLDGDLEPRAFSKQALERRLVLEDEFMYMQAQRALRQSEADGTFEVPLEDMMDPDAETPLFVPLEDVEESKGDDLLFEDAAGSPVAAASFSRAIDPQRFFEEDRREAEEEEQQLARKAGVTAADFYRASEDETRDDEGLREGLHDGDESDEERFFDSSRRKEDRNWLNFMGINVLSSSIKATSRKPSAEKNDTDDSDNNLAAFRRLSDAGDAPSSAQQERTQNEAKPGSKGVQEYVQMHTYTDKLEEASMQASRALASESFSASERAASNSEGPLPRMPISFSDLPSVNVDMFLDEEARESSLGDGRSPEVPGALGKESNREELEGIALSEGPQLFGMDTNDGTLELSRRLKREAEIILQPEENDDFSTPAPGFIQELLGEDENDDEADEDTSRMEFERFERNNLGRARRLSSQDEEDDGEDWDDFDIAFADQTDARNTAVRSELLSTDPDPFEDSELEMIMANAEGFSLDDQVDDGSDSDYEDDFRSFVGENKSALTLDQLRQAEVRNSKSSTRNLRSPADDAGDERNDSDQVGQQRDSEEGESPNPPVSKKTLRNRMRRSRGPMYRRWDSK</sequence>
<feature type="region of interest" description="Disordered" evidence="1">
    <location>
        <begin position="460"/>
        <end position="479"/>
    </location>
</feature>
<feature type="region of interest" description="Disordered" evidence="1">
    <location>
        <begin position="888"/>
        <end position="945"/>
    </location>
</feature>